<dbReference type="PANTHER" id="PTHR46579:SF1">
    <property type="entry name" value="F5_8 TYPE C DOMAIN-CONTAINING PROTEIN"/>
    <property type="match status" value="1"/>
</dbReference>
<keyword evidence="2" id="KW-1185">Reference proteome</keyword>
<dbReference type="PANTHER" id="PTHR46579">
    <property type="entry name" value="F5/8 TYPE C DOMAIN-CONTAINING PROTEIN-RELATED"/>
    <property type="match status" value="1"/>
</dbReference>
<protein>
    <submittedName>
        <fullName evidence="1">Uncharacterized protein</fullName>
    </submittedName>
</protein>
<evidence type="ECO:0000313" key="1">
    <source>
        <dbReference type="EMBL" id="KAK0441727.1"/>
    </source>
</evidence>
<reference evidence="1" key="1">
    <citation type="submission" date="2023-06" db="EMBL/GenBank/DDBJ databases">
        <authorList>
            <consortium name="Lawrence Berkeley National Laboratory"/>
            <person name="Ahrendt S."/>
            <person name="Sahu N."/>
            <person name="Indic B."/>
            <person name="Wong-Bajracharya J."/>
            <person name="Merenyi Z."/>
            <person name="Ke H.-M."/>
            <person name="Monk M."/>
            <person name="Kocsube S."/>
            <person name="Drula E."/>
            <person name="Lipzen A."/>
            <person name="Balint B."/>
            <person name="Henrissat B."/>
            <person name="Andreopoulos B."/>
            <person name="Martin F.M."/>
            <person name="Harder C.B."/>
            <person name="Rigling D."/>
            <person name="Ford K.L."/>
            <person name="Foster G.D."/>
            <person name="Pangilinan J."/>
            <person name="Papanicolaou A."/>
            <person name="Barry K."/>
            <person name="LaButti K."/>
            <person name="Viragh M."/>
            <person name="Koriabine M."/>
            <person name="Yan M."/>
            <person name="Riley R."/>
            <person name="Champramary S."/>
            <person name="Plett K.L."/>
            <person name="Tsai I.J."/>
            <person name="Slot J."/>
            <person name="Sipos G."/>
            <person name="Plett J."/>
            <person name="Nagy L.G."/>
            <person name="Grigoriev I.V."/>
        </authorList>
    </citation>
    <scope>NUCLEOTIDE SEQUENCE</scope>
    <source>
        <strain evidence="1">CCBAS 213</strain>
    </source>
</reference>
<sequence length="304" mass="34286">MEVHGAAMFMLYGPSVIKPNHHYATHTASCMRDFGPLHCFWTFLFERINKVLKSYNSGNHSGGELEVSFFREFHRTVQQSCIMMQDSYNAGVKTPIHESIAAMYKATADNHGTVQALAQESDQAHEDVKTGGIALQMSPHSRSIKLPMDVYDSLLCHLQACFPALHLRSYFSLGDATSLALDPHAIIFDYVIVAQRCYWSLSHAHRNANSLVAVCTGSWPNDISVGELLDIIALQQTALRVLSLGHLRWLKPANTRLDHTFWLTSESLGLQFWEEDIYLGEEDEHPGEYRYWVTIATSGTLRRA</sequence>
<name>A0AA39JFC2_ARMTA</name>
<dbReference type="GeneID" id="85353791"/>
<gene>
    <name evidence="1" type="ORF">EV420DRAFT_1485563</name>
</gene>
<dbReference type="AlphaFoldDB" id="A0AA39JFC2"/>
<evidence type="ECO:0000313" key="2">
    <source>
        <dbReference type="Proteomes" id="UP001175211"/>
    </source>
</evidence>
<comment type="caution">
    <text evidence="1">The sequence shown here is derived from an EMBL/GenBank/DDBJ whole genome shotgun (WGS) entry which is preliminary data.</text>
</comment>
<accession>A0AA39JFC2</accession>
<proteinExistence type="predicted"/>
<organism evidence="1 2">
    <name type="scientific">Armillaria tabescens</name>
    <name type="common">Ringless honey mushroom</name>
    <name type="synonym">Agaricus tabescens</name>
    <dbReference type="NCBI Taxonomy" id="1929756"/>
    <lineage>
        <taxon>Eukaryota</taxon>
        <taxon>Fungi</taxon>
        <taxon>Dikarya</taxon>
        <taxon>Basidiomycota</taxon>
        <taxon>Agaricomycotina</taxon>
        <taxon>Agaricomycetes</taxon>
        <taxon>Agaricomycetidae</taxon>
        <taxon>Agaricales</taxon>
        <taxon>Marasmiineae</taxon>
        <taxon>Physalacriaceae</taxon>
        <taxon>Desarmillaria</taxon>
    </lineage>
</organism>
<dbReference type="EMBL" id="JAUEPS010000068">
    <property type="protein sequence ID" value="KAK0441727.1"/>
    <property type="molecule type" value="Genomic_DNA"/>
</dbReference>
<dbReference type="Proteomes" id="UP001175211">
    <property type="component" value="Unassembled WGS sequence"/>
</dbReference>
<dbReference type="RefSeq" id="XP_060324066.1">
    <property type="nucleotide sequence ID" value="XM_060470243.1"/>
</dbReference>